<protein>
    <submittedName>
        <fullName evidence="2">Uncharacterized protein</fullName>
    </submittedName>
</protein>
<proteinExistence type="predicted"/>
<keyword evidence="3" id="KW-1185">Reference proteome</keyword>
<feature type="compositionally biased region" description="Low complexity" evidence="1">
    <location>
        <begin position="77"/>
        <end position="101"/>
    </location>
</feature>
<feature type="region of interest" description="Disordered" evidence="1">
    <location>
        <begin position="258"/>
        <end position="290"/>
    </location>
</feature>
<sequence>MQQGCNASTTRYKRLDQVKSHVRGVHKKDPKLFNYFKLFSNDTTSAPSPAVPPTVKRPAKRTKAARSAASNTVRCEATSSTTPAPAPTAVRAAASTSASSSRSRHSPDAHVPCPDSPPPTGYQYATPASYSDDARSCQRTNSFSDASSQYSDVSSQYSDASPQYGYHYSGVPHHAFYSGPASTPMYVPGGSYPSTSYYADTGVRPYASPQRGGLTGSFGALPEQSYPELDPMHEFIDPVLLDIDQLQRYQLYQIDNSESAQHQDPRILLNPPVPELSPSSSQCHTQSSAAPSPLVIPGALIPSSSKVDIPRYQRDLVWSDIYDRDDVSPTSGFFGRLS</sequence>
<feature type="compositionally biased region" description="Low complexity" evidence="1">
    <location>
        <begin position="277"/>
        <end position="288"/>
    </location>
</feature>
<name>A0A2H3JSV7_WOLCO</name>
<dbReference type="Proteomes" id="UP000218811">
    <property type="component" value="Unassembled WGS sequence"/>
</dbReference>
<accession>A0A2H3JSV7</accession>
<evidence type="ECO:0000313" key="2">
    <source>
        <dbReference type="EMBL" id="PCH40868.1"/>
    </source>
</evidence>
<feature type="compositionally biased region" description="Low complexity" evidence="1">
    <location>
        <begin position="142"/>
        <end position="156"/>
    </location>
</feature>
<organism evidence="2 3">
    <name type="scientific">Wolfiporia cocos (strain MD-104)</name>
    <name type="common">Brown rot fungus</name>
    <dbReference type="NCBI Taxonomy" id="742152"/>
    <lineage>
        <taxon>Eukaryota</taxon>
        <taxon>Fungi</taxon>
        <taxon>Dikarya</taxon>
        <taxon>Basidiomycota</taxon>
        <taxon>Agaricomycotina</taxon>
        <taxon>Agaricomycetes</taxon>
        <taxon>Polyporales</taxon>
        <taxon>Phaeolaceae</taxon>
        <taxon>Wolfiporia</taxon>
    </lineage>
</organism>
<evidence type="ECO:0000313" key="3">
    <source>
        <dbReference type="Proteomes" id="UP000218811"/>
    </source>
</evidence>
<feature type="compositionally biased region" description="Low complexity" evidence="1">
    <location>
        <begin position="43"/>
        <end position="56"/>
    </location>
</feature>
<dbReference type="EMBL" id="KB468113">
    <property type="protein sequence ID" value="PCH40868.1"/>
    <property type="molecule type" value="Genomic_DNA"/>
</dbReference>
<dbReference type="AlphaFoldDB" id="A0A2H3JSV7"/>
<reference evidence="2 3" key="1">
    <citation type="journal article" date="2012" name="Science">
        <title>The Paleozoic origin of enzymatic lignin decomposition reconstructed from 31 fungal genomes.</title>
        <authorList>
            <person name="Floudas D."/>
            <person name="Binder M."/>
            <person name="Riley R."/>
            <person name="Barry K."/>
            <person name="Blanchette R.A."/>
            <person name="Henrissat B."/>
            <person name="Martinez A.T."/>
            <person name="Otillar R."/>
            <person name="Spatafora J.W."/>
            <person name="Yadav J.S."/>
            <person name="Aerts A."/>
            <person name="Benoit I."/>
            <person name="Boyd A."/>
            <person name="Carlson A."/>
            <person name="Copeland A."/>
            <person name="Coutinho P.M."/>
            <person name="de Vries R.P."/>
            <person name="Ferreira P."/>
            <person name="Findley K."/>
            <person name="Foster B."/>
            <person name="Gaskell J."/>
            <person name="Glotzer D."/>
            <person name="Gorecki P."/>
            <person name="Heitman J."/>
            <person name="Hesse C."/>
            <person name="Hori C."/>
            <person name="Igarashi K."/>
            <person name="Jurgens J.A."/>
            <person name="Kallen N."/>
            <person name="Kersten P."/>
            <person name="Kohler A."/>
            <person name="Kuees U."/>
            <person name="Kumar T.K.A."/>
            <person name="Kuo A."/>
            <person name="LaButti K."/>
            <person name="Larrondo L.F."/>
            <person name="Lindquist E."/>
            <person name="Ling A."/>
            <person name="Lombard V."/>
            <person name="Lucas S."/>
            <person name="Lundell T."/>
            <person name="Martin R."/>
            <person name="McLaughlin D.J."/>
            <person name="Morgenstern I."/>
            <person name="Morin E."/>
            <person name="Murat C."/>
            <person name="Nagy L.G."/>
            <person name="Nolan M."/>
            <person name="Ohm R.A."/>
            <person name="Patyshakuliyeva A."/>
            <person name="Rokas A."/>
            <person name="Ruiz-Duenas F.J."/>
            <person name="Sabat G."/>
            <person name="Salamov A."/>
            <person name="Samejima M."/>
            <person name="Schmutz J."/>
            <person name="Slot J.C."/>
            <person name="St John F."/>
            <person name="Stenlid J."/>
            <person name="Sun H."/>
            <person name="Sun S."/>
            <person name="Syed K."/>
            <person name="Tsang A."/>
            <person name="Wiebenga A."/>
            <person name="Young D."/>
            <person name="Pisabarro A."/>
            <person name="Eastwood D.C."/>
            <person name="Martin F."/>
            <person name="Cullen D."/>
            <person name="Grigoriev I.V."/>
            <person name="Hibbett D.S."/>
        </authorList>
    </citation>
    <scope>NUCLEOTIDE SEQUENCE [LARGE SCALE GENOMIC DNA]</scope>
    <source>
        <strain evidence="2 3">MD-104</strain>
    </source>
</reference>
<gene>
    <name evidence="2" type="ORF">WOLCODRAFT_162614</name>
</gene>
<feature type="region of interest" description="Disordered" evidence="1">
    <location>
        <begin position="43"/>
        <end position="156"/>
    </location>
</feature>
<evidence type="ECO:0000256" key="1">
    <source>
        <dbReference type="SAM" id="MobiDB-lite"/>
    </source>
</evidence>